<reference evidence="2 3" key="1">
    <citation type="submission" date="2019-05" db="EMBL/GenBank/DDBJ databases">
        <title>Verrucobacter flavum gen. nov., sp. nov. a new member of the family Verrucomicrobiaceae.</title>
        <authorList>
            <person name="Szuroczki S."/>
            <person name="Abbaszade G."/>
            <person name="Szabo A."/>
            <person name="Felfoldi T."/>
            <person name="Schumann P."/>
            <person name="Boka K."/>
            <person name="Keki Z."/>
            <person name="Toumi M."/>
            <person name="Toth E."/>
        </authorList>
    </citation>
    <scope>NUCLEOTIDE SEQUENCE [LARGE SCALE GENOMIC DNA]</scope>
    <source>
        <strain evidence="2 3">MG-N-17</strain>
    </source>
</reference>
<dbReference type="GO" id="GO:0006313">
    <property type="term" value="P:DNA transposition"/>
    <property type="evidence" value="ECO:0007669"/>
    <property type="project" value="InterPro"/>
</dbReference>
<dbReference type="SUPFAM" id="SSF48295">
    <property type="entry name" value="TrpR-like"/>
    <property type="match status" value="1"/>
</dbReference>
<evidence type="ECO:0000313" key="3">
    <source>
        <dbReference type="Proteomes" id="UP000306196"/>
    </source>
</evidence>
<organism evidence="2 3">
    <name type="scientific">Phragmitibacter flavus</name>
    <dbReference type="NCBI Taxonomy" id="2576071"/>
    <lineage>
        <taxon>Bacteria</taxon>
        <taxon>Pseudomonadati</taxon>
        <taxon>Verrucomicrobiota</taxon>
        <taxon>Verrucomicrobiia</taxon>
        <taxon>Verrucomicrobiales</taxon>
        <taxon>Verrucomicrobiaceae</taxon>
        <taxon>Phragmitibacter</taxon>
    </lineage>
</organism>
<dbReference type="OrthoDB" id="289445at2"/>
<protein>
    <submittedName>
        <fullName evidence="2">Transposase</fullName>
    </submittedName>
</protein>
<evidence type="ECO:0000313" key="2">
    <source>
        <dbReference type="EMBL" id="TLD71357.1"/>
    </source>
</evidence>
<dbReference type="GO" id="GO:0043565">
    <property type="term" value="F:sequence-specific DNA binding"/>
    <property type="evidence" value="ECO:0007669"/>
    <property type="project" value="InterPro"/>
</dbReference>
<dbReference type="InterPro" id="IPR036388">
    <property type="entry name" value="WH-like_DNA-bd_sf"/>
</dbReference>
<name>A0A5R8KGC0_9BACT</name>
<dbReference type="EMBL" id="VAUV01000005">
    <property type="protein sequence ID" value="TLD71357.1"/>
    <property type="molecule type" value="Genomic_DNA"/>
</dbReference>
<evidence type="ECO:0000256" key="1">
    <source>
        <dbReference type="SAM" id="Coils"/>
    </source>
</evidence>
<feature type="coiled-coil region" evidence="1">
    <location>
        <begin position="74"/>
        <end position="101"/>
    </location>
</feature>
<keyword evidence="3" id="KW-1185">Reference proteome</keyword>
<sequence>MKSNDQNTDSLRNRRHFSPQEKVRLLRLHLVEDQSISSICEQHQLHPTLFYQWQKTFFENGAAAFEQSSKRRPVDAEAQKIERLEARLKRKDEVIALVTEELVRTKKELGEG</sequence>
<dbReference type="Proteomes" id="UP000306196">
    <property type="component" value="Unassembled WGS sequence"/>
</dbReference>
<accession>A0A5R8KGC0</accession>
<proteinExistence type="predicted"/>
<dbReference type="AlphaFoldDB" id="A0A5R8KGC0"/>
<gene>
    <name evidence="2" type="ORF">FEM03_07450</name>
</gene>
<comment type="caution">
    <text evidence="2">The sequence shown here is derived from an EMBL/GenBank/DDBJ whole genome shotgun (WGS) entry which is preliminary data.</text>
</comment>
<dbReference type="Pfam" id="PF01527">
    <property type="entry name" value="HTH_Tnp_1"/>
    <property type="match status" value="1"/>
</dbReference>
<dbReference type="RefSeq" id="WP_138085570.1">
    <property type="nucleotide sequence ID" value="NZ_VAUV01000005.1"/>
</dbReference>
<dbReference type="GO" id="GO:0004803">
    <property type="term" value="F:transposase activity"/>
    <property type="evidence" value="ECO:0007669"/>
    <property type="project" value="InterPro"/>
</dbReference>
<dbReference type="InterPro" id="IPR010921">
    <property type="entry name" value="Trp_repressor/repl_initiator"/>
</dbReference>
<dbReference type="InterPro" id="IPR002514">
    <property type="entry name" value="Transposase_8"/>
</dbReference>
<keyword evidence="1" id="KW-0175">Coiled coil</keyword>
<dbReference type="Gene3D" id="1.10.10.10">
    <property type="entry name" value="Winged helix-like DNA-binding domain superfamily/Winged helix DNA-binding domain"/>
    <property type="match status" value="1"/>
</dbReference>